<dbReference type="RefSeq" id="WP_284101939.1">
    <property type="nucleotide sequence ID" value="NZ_JARRAF010000021.1"/>
</dbReference>
<protein>
    <recommendedName>
        <fullName evidence="1">DUF7660 domain-containing protein</fullName>
    </recommendedName>
</protein>
<organism evidence="2 3">
    <name type="scientific">Parachitinimonas caeni</name>
    <dbReference type="NCBI Taxonomy" id="3031301"/>
    <lineage>
        <taxon>Bacteria</taxon>
        <taxon>Pseudomonadati</taxon>
        <taxon>Pseudomonadota</taxon>
        <taxon>Betaproteobacteria</taxon>
        <taxon>Neisseriales</taxon>
        <taxon>Chitinibacteraceae</taxon>
        <taxon>Parachitinimonas</taxon>
    </lineage>
</organism>
<dbReference type="InterPro" id="IPR056077">
    <property type="entry name" value="DUF7660"/>
</dbReference>
<dbReference type="Proteomes" id="UP001172778">
    <property type="component" value="Unassembled WGS sequence"/>
</dbReference>
<keyword evidence="3" id="KW-1185">Reference proteome</keyword>
<accession>A0ABT7DZZ2</accession>
<feature type="domain" description="DUF7660" evidence="1">
    <location>
        <begin position="10"/>
        <end position="85"/>
    </location>
</feature>
<name>A0ABT7DZZ2_9NEIS</name>
<gene>
    <name evidence="2" type="ORF">PZA18_16375</name>
</gene>
<proteinExistence type="predicted"/>
<evidence type="ECO:0000259" key="1">
    <source>
        <dbReference type="Pfam" id="PF24693"/>
    </source>
</evidence>
<reference evidence="2" key="1">
    <citation type="submission" date="2023-03" db="EMBL/GenBank/DDBJ databases">
        <title>Chitinimonas shenzhenensis gen. nov., sp. nov., a novel member of family Burkholderiaceae isolated from activated sludge collected in Shen Zhen, China.</title>
        <authorList>
            <person name="Wang X."/>
        </authorList>
    </citation>
    <scope>NUCLEOTIDE SEQUENCE</scope>
    <source>
        <strain evidence="2">DQS-5</strain>
    </source>
</reference>
<comment type="caution">
    <text evidence="2">The sequence shown here is derived from an EMBL/GenBank/DDBJ whole genome shotgun (WGS) entry which is preliminary data.</text>
</comment>
<dbReference type="Pfam" id="PF24693">
    <property type="entry name" value="DUF7660"/>
    <property type="match status" value="1"/>
</dbReference>
<sequence length="85" mass="9938">MIATKNKINSRDGLISLLKQMALDLRENPDEWENRNLEDFLEAMASWIEDMDGYYENLGISKEVGLEDFKWRILADVLLAARVYE</sequence>
<dbReference type="EMBL" id="JARRAF010000021">
    <property type="protein sequence ID" value="MDK2125632.1"/>
    <property type="molecule type" value="Genomic_DNA"/>
</dbReference>
<evidence type="ECO:0000313" key="3">
    <source>
        <dbReference type="Proteomes" id="UP001172778"/>
    </source>
</evidence>
<evidence type="ECO:0000313" key="2">
    <source>
        <dbReference type="EMBL" id="MDK2125632.1"/>
    </source>
</evidence>